<proteinExistence type="predicted"/>
<organism evidence="1 2">
    <name type="scientific">Candidatus Dojkabacteria bacterium</name>
    <dbReference type="NCBI Taxonomy" id="2099670"/>
    <lineage>
        <taxon>Bacteria</taxon>
        <taxon>Candidatus Dojkabacteria</taxon>
    </lineage>
</organism>
<name>A0A5C7JBC8_9BACT</name>
<accession>A0A5C7JBC8</accession>
<dbReference type="EMBL" id="SSDS01000003">
    <property type="protein sequence ID" value="TXG78861.1"/>
    <property type="molecule type" value="Genomic_DNA"/>
</dbReference>
<dbReference type="Proteomes" id="UP000321026">
    <property type="component" value="Unassembled WGS sequence"/>
</dbReference>
<evidence type="ECO:0000313" key="1">
    <source>
        <dbReference type="EMBL" id="TXG78861.1"/>
    </source>
</evidence>
<reference evidence="1 2" key="1">
    <citation type="submission" date="2018-09" db="EMBL/GenBank/DDBJ databases">
        <title>Metagenome Assembled Genomes from an Advanced Water Purification Facility.</title>
        <authorList>
            <person name="Stamps B.W."/>
            <person name="Spear J.R."/>
        </authorList>
    </citation>
    <scope>NUCLEOTIDE SEQUENCE [LARGE SCALE GENOMIC DNA]</scope>
    <source>
        <strain evidence="1">Bin_63_2</strain>
    </source>
</reference>
<sequence length="145" mass="16643">MAVTVTVSKHNLHNKARVRKHKLMVALLNECFTCSYPNGNSGFEQGVIYALCEMFPKCVERRIGGDPHTMGHVSFNATWLTHADEQLIHSWLLMADGQEVSDRNPRGGWKPREGSDHPIWVRRKSIWEVMQSNCNGYYSKLVNMR</sequence>
<dbReference type="AlphaFoldDB" id="A0A5C7JBC8"/>
<comment type="caution">
    <text evidence="1">The sequence shown here is derived from an EMBL/GenBank/DDBJ whole genome shotgun (WGS) entry which is preliminary data.</text>
</comment>
<evidence type="ECO:0000313" key="2">
    <source>
        <dbReference type="Proteomes" id="UP000321026"/>
    </source>
</evidence>
<protein>
    <submittedName>
        <fullName evidence="1">Uncharacterized protein</fullName>
    </submittedName>
</protein>
<gene>
    <name evidence="1" type="ORF">E6Q11_00125</name>
</gene>